<comment type="caution">
    <text evidence="1">The sequence shown here is derived from an EMBL/GenBank/DDBJ whole genome shotgun (WGS) entry which is preliminary data.</text>
</comment>
<gene>
    <name evidence="1" type="ORF">LEP1GSC050_2690</name>
</gene>
<proteinExistence type="predicted"/>
<name>T0F3J0_9LEPT</name>
<dbReference type="Proteomes" id="UP000015454">
    <property type="component" value="Unassembled WGS sequence"/>
</dbReference>
<dbReference type="EMBL" id="AHMO02000008">
    <property type="protein sequence ID" value="EQA45655.1"/>
    <property type="molecule type" value="Genomic_DNA"/>
</dbReference>
<evidence type="ECO:0000313" key="2">
    <source>
        <dbReference type="Proteomes" id="UP000015454"/>
    </source>
</evidence>
<dbReference type="AlphaFoldDB" id="T0F3J0"/>
<sequence>MGDLGRFFVLFSTLRNFHYPNFPNMPKKNLILSLCRQNK</sequence>
<reference evidence="1" key="1">
    <citation type="submission" date="2013-05" db="EMBL/GenBank/DDBJ databases">
        <authorList>
            <person name="Harkins D.M."/>
            <person name="Durkin A.S."/>
            <person name="Brinkac L.M."/>
            <person name="Haft D.H."/>
            <person name="Selengut J.D."/>
            <person name="Sanka R."/>
            <person name="DePew J."/>
            <person name="Purushe J."/>
            <person name="Hartskeerl R.A."/>
            <person name="Ahmed A."/>
            <person name="van der Linden H."/>
            <person name="Goris M.G.A."/>
            <person name="Vinetz J.M."/>
            <person name="Sutton G.G."/>
            <person name="Nierman W.C."/>
            <person name="Fouts D.E."/>
        </authorList>
    </citation>
    <scope>NUCLEOTIDE SEQUENCE [LARGE SCALE GENOMIC DNA]</scope>
    <source>
        <strain evidence="1">5399</strain>
    </source>
</reference>
<protein>
    <submittedName>
        <fullName evidence="1">Uncharacterized protein</fullName>
    </submittedName>
</protein>
<evidence type="ECO:0000313" key="1">
    <source>
        <dbReference type="EMBL" id="EQA45655.1"/>
    </source>
</evidence>
<keyword evidence="2" id="KW-1185">Reference proteome</keyword>
<organism evidence="1 2">
    <name type="scientific">Leptospira broomii serovar Hurstbridge str. 5399</name>
    <dbReference type="NCBI Taxonomy" id="1049789"/>
    <lineage>
        <taxon>Bacteria</taxon>
        <taxon>Pseudomonadati</taxon>
        <taxon>Spirochaetota</taxon>
        <taxon>Spirochaetia</taxon>
        <taxon>Leptospirales</taxon>
        <taxon>Leptospiraceae</taxon>
        <taxon>Leptospira</taxon>
    </lineage>
</organism>
<accession>T0F3J0</accession>